<evidence type="ECO:0000313" key="1">
    <source>
        <dbReference type="EMBL" id="WXK38347.1"/>
    </source>
</evidence>
<dbReference type="RefSeq" id="WP_338911225.1">
    <property type="nucleotide sequence ID" value="NZ_CP062176.1"/>
</dbReference>
<keyword evidence="2" id="KW-1185">Reference proteome</keyword>
<sequence>MLLYNAMRFGMTYLDAGANHYEQRYGERVIKQLHRRAAEFGFSLQPVQGVS</sequence>
<name>A0ABZ2PU16_9BURK</name>
<evidence type="ECO:0008006" key="3">
    <source>
        <dbReference type="Google" id="ProtNLM"/>
    </source>
</evidence>
<evidence type="ECO:0000313" key="2">
    <source>
        <dbReference type="Proteomes" id="UP001493153"/>
    </source>
</evidence>
<organism evidence="1 2">
    <name type="scientific">Mycetohabitans rhizoxinica</name>
    <dbReference type="NCBI Taxonomy" id="412963"/>
    <lineage>
        <taxon>Bacteria</taxon>
        <taxon>Pseudomonadati</taxon>
        <taxon>Pseudomonadota</taxon>
        <taxon>Betaproteobacteria</taxon>
        <taxon>Burkholderiales</taxon>
        <taxon>Burkholderiaceae</taxon>
        <taxon>Mycetohabitans</taxon>
    </lineage>
</organism>
<reference evidence="1 2" key="1">
    <citation type="submission" date="2020-09" db="EMBL/GenBank/DDBJ databases">
        <title>Genome sequences of Mycetohabitans spp.</title>
        <authorList>
            <person name="Carter M.E."/>
            <person name="Carpenter S.C.D."/>
            <person name="Bogdanove A.J."/>
        </authorList>
    </citation>
    <scope>NUCLEOTIDE SEQUENCE [LARGE SCALE GENOMIC DNA]</scope>
    <source>
        <strain evidence="1 2">B12</strain>
    </source>
</reference>
<proteinExistence type="predicted"/>
<gene>
    <name evidence="1" type="ORF">IHE29_03255</name>
</gene>
<dbReference type="EMBL" id="CP062176">
    <property type="protein sequence ID" value="WXK38347.1"/>
    <property type="molecule type" value="Genomic_DNA"/>
</dbReference>
<dbReference type="Proteomes" id="UP001493153">
    <property type="component" value="Chromosome"/>
</dbReference>
<protein>
    <recommendedName>
        <fullName evidence="3">Transposase</fullName>
    </recommendedName>
</protein>
<accession>A0ABZ2PU16</accession>